<proteinExistence type="predicted"/>
<dbReference type="PANTHER" id="PTHR30231:SF41">
    <property type="entry name" value="DNA POLYMERASE III SUBUNIT EPSILON"/>
    <property type="match status" value="1"/>
</dbReference>
<evidence type="ECO:0000256" key="1">
    <source>
        <dbReference type="ARBA" id="ARBA00001936"/>
    </source>
</evidence>
<comment type="caution">
    <text evidence="22">The sequence shown here is derived from an EMBL/GenBank/DDBJ whole genome shotgun (WGS) entry which is preliminary data.</text>
</comment>
<feature type="binding site" evidence="19">
    <location>
        <position position="155"/>
    </location>
    <ligand>
        <name>a divalent metal cation</name>
        <dbReference type="ChEBI" id="CHEBI:60240"/>
        <label>1</label>
        <note>catalytic</note>
    </ligand>
</feature>
<keyword evidence="7 20" id="KW-0540">Nuclease</keyword>
<dbReference type="EMBL" id="BMZS01000001">
    <property type="protein sequence ID" value="GHD39699.1"/>
    <property type="molecule type" value="Genomic_DNA"/>
</dbReference>
<dbReference type="InterPro" id="IPR012337">
    <property type="entry name" value="RNaseH-like_sf"/>
</dbReference>
<evidence type="ECO:0000256" key="10">
    <source>
        <dbReference type="ARBA" id="ARBA00022839"/>
    </source>
</evidence>
<evidence type="ECO:0000259" key="21">
    <source>
        <dbReference type="SMART" id="SM00479"/>
    </source>
</evidence>
<evidence type="ECO:0000256" key="3">
    <source>
        <dbReference type="ARBA" id="ARBA00020352"/>
    </source>
</evidence>
<evidence type="ECO:0000256" key="2">
    <source>
        <dbReference type="ARBA" id="ARBA00012417"/>
    </source>
</evidence>
<evidence type="ECO:0000256" key="12">
    <source>
        <dbReference type="ARBA" id="ARBA00022932"/>
    </source>
</evidence>
<evidence type="ECO:0000256" key="14">
    <source>
        <dbReference type="ARBA" id="ARBA00025483"/>
    </source>
</evidence>
<dbReference type="SUPFAM" id="SSF53098">
    <property type="entry name" value="Ribonuclease H-like"/>
    <property type="match status" value="1"/>
</dbReference>
<dbReference type="AlphaFoldDB" id="A0A918XNN8"/>
<dbReference type="InterPro" id="IPR036397">
    <property type="entry name" value="RNaseH_sf"/>
</dbReference>
<sequence>MREIVLDTETTGLDPETGDRIVEIGCLELINHVPTGRTLHHYINPERDMPQAAFEVHGLSTEFLSGYPVFAALADEIVEFLGDAVLVIHNAAFDMKFINSELRRLGRPEIPMSQALDTVQLARRKYPGAQVSLDALCRRFEIDNGHRTLHGALLDADLLAAVYLELIGGRQPDLALATEAGTDGGAAGSRTVEQAVRPYREPRPHAPSAEELAAHRAFLESLKEPLWLAAQPAG</sequence>
<dbReference type="GO" id="GO:0008408">
    <property type="term" value="F:3'-5' exonuclease activity"/>
    <property type="evidence" value="ECO:0007669"/>
    <property type="project" value="TreeGrafter"/>
</dbReference>
<comment type="catalytic activity">
    <reaction evidence="16 20">
        <text>DNA(n) + a 2'-deoxyribonucleoside 5'-triphosphate = DNA(n+1) + diphosphate</text>
        <dbReference type="Rhea" id="RHEA:22508"/>
        <dbReference type="Rhea" id="RHEA-COMP:17339"/>
        <dbReference type="Rhea" id="RHEA-COMP:17340"/>
        <dbReference type="ChEBI" id="CHEBI:33019"/>
        <dbReference type="ChEBI" id="CHEBI:61560"/>
        <dbReference type="ChEBI" id="CHEBI:173112"/>
        <dbReference type="EC" id="2.7.7.7"/>
    </reaction>
</comment>
<keyword evidence="12 20" id="KW-0239">DNA-directed DNA polymerase</keyword>
<keyword evidence="8 19" id="KW-0479">Metal-binding</keyword>
<reference evidence="22" key="2">
    <citation type="submission" date="2020-09" db="EMBL/GenBank/DDBJ databases">
        <authorList>
            <person name="Sun Q."/>
            <person name="Kim S."/>
        </authorList>
    </citation>
    <scope>NUCLEOTIDE SEQUENCE</scope>
    <source>
        <strain evidence="22">KCTC 42651</strain>
    </source>
</reference>
<organism evidence="22 23">
    <name type="scientific">Thalassobaculum fulvum</name>
    <dbReference type="NCBI Taxonomy" id="1633335"/>
    <lineage>
        <taxon>Bacteria</taxon>
        <taxon>Pseudomonadati</taxon>
        <taxon>Pseudomonadota</taxon>
        <taxon>Alphaproteobacteria</taxon>
        <taxon>Rhodospirillales</taxon>
        <taxon>Thalassobaculaceae</taxon>
        <taxon>Thalassobaculum</taxon>
    </lineage>
</organism>
<dbReference type="GO" id="GO:0046872">
    <property type="term" value="F:metal ion binding"/>
    <property type="evidence" value="ECO:0007669"/>
    <property type="project" value="UniProtKB-KW"/>
</dbReference>
<dbReference type="PANTHER" id="PTHR30231">
    <property type="entry name" value="DNA POLYMERASE III SUBUNIT EPSILON"/>
    <property type="match status" value="1"/>
</dbReference>
<keyword evidence="5 20" id="KW-0548">Nucleotidyltransferase</keyword>
<dbReference type="GO" id="GO:0003677">
    <property type="term" value="F:DNA binding"/>
    <property type="evidence" value="ECO:0007669"/>
    <property type="project" value="InterPro"/>
</dbReference>
<feature type="binding site" evidence="18">
    <location>
        <position position="7"/>
    </location>
    <ligand>
        <name>substrate</name>
    </ligand>
</feature>
<keyword evidence="13 19" id="KW-0464">Manganese</keyword>
<feature type="binding site" evidence="19">
    <location>
        <position position="9"/>
    </location>
    <ligand>
        <name>a divalent metal cation</name>
        <dbReference type="ChEBI" id="CHEBI:60240"/>
        <label>1</label>
        <note>catalytic</note>
    </ligand>
</feature>
<feature type="binding site" evidence="18">
    <location>
        <position position="155"/>
    </location>
    <ligand>
        <name>substrate</name>
    </ligand>
</feature>
<feature type="domain" description="Exonuclease" evidence="21">
    <location>
        <begin position="2"/>
        <end position="172"/>
    </location>
</feature>
<protein>
    <recommendedName>
        <fullName evidence="3 20">DNA polymerase III subunit epsilon</fullName>
        <ecNumber evidence="2 20">2.7.7.7</ecNumber>
    </recommendedName>
</protein>
<comment type="function">
    <text evidence="14 20">DNA polymerase III is a complex, multichain enzyme responsible for most of the replicative synthesis in bacteria. The epsilon subunit contain the editing function and is a proofreading 3'-5' exonuclease.</text>
</comment>
<evidence type="ECO:0000313" key="22">
    <source>
        <dbReference type="EMBL" id="GHD39699.1"/>
    </source>
</evidence>
<evidence type="ECO:0000256" key="17">
    <source>
        <dbReference type="PIRSR" id="PIRSR606309-1"/>
    </source>
</evidence>
<dbReference type="GO" id="GO:0003887">
    <property type="term" value="F:DNA-directed DNA polymerase activity"/>
    <property type="evidence" value="ECO:0007669"/>
    <property type="project" value="UniProtKB-KW"/>
</dbReference>
<dbReference type="FunFam" id="3.30.420.10:FF:000012">
    <property type="entry name" value="DNA polymerase III subunit epsilon"/>
    <property type="match status" value="1"/>
</dbReference>
<gene>
    <name evidence="20" type="primary">dnaQ</name>
    <name evidence="22" type="ORF">GCM10017083_01890</name>
</gene>
<keyword evidence="4 20" id="KW-0808">Transferase</keyword>
<keyword evidence="9 20" id="KW-0378">Hydrolase</keyword>
<dbReference type="Gene3D" id="3.30.420.10">
    <property type="entry name" value="Ribonuclease H-like superfamily/Ribonuclease H"/>
    <property type="match status" value="1"/>
</dbReference>
<evidence type="ECO:0000256" key="15">
    <source>
        <dbReference type="ARBA" id="ARBA00026073"/>
    </source>
</evidence>
<dbReference type="InterPro" id="IPR006054">
    <property type="entry name" value="DnaQ"/>
</dbReference>
<evidence type="ECO:0000256" key="16">
    <source>
        <dbReference type="ARBA" id="ARBA00049244"/>
    </source>
</evidence>
<dbReference type="Pfam" id="PF00929">
    <property type="entry name" value="RNase_T"/>
    <property type="match status" value="1"/>
</dbReference>
<keyword evidence="6 20" id="KW-0235">DNA replication</keyword>
<evidence type="ECO:0000256" key="19">
    <source>
        <dbReference type="PIRSR" id="PIRSR606309-3"/>
    </source>
</evidence>
<dbReference type="EC" id="2.7.7.7" evidence="2 20"/>
<dbReference type="NCBIfam" id="TIGR01406">
    <property type="entry name" value="dnaQ_proteo"/>
    <property type="match status" value="1"/>
</dbReference>
<keyword evidence="11 19" id="KW-0460">Magnesium</keyword>
<dbReference type="GO" id="GO:0045004">
    <property type="term" value="P:DNA replication proofreading"/>
    <property type="evidence" value="ECO:0007669"/>
    <property type="project" value="TreeGrafter"/>
</dbReference>
<dbReference type="NCBIfam" id="NF004316">
    <property type="entry name" value="PRK05711.1"/>
    <property type="match status" value="1"/>
</dbReference>
<evidence type="ECO:0000256" key="20">
    <source>
        <dbReference type="RuleBase" id="RU364087"/>
    </source>
</evidence>
<reference evidence="22" key="1">
    <citation type="journal article" date="2014" name="Int. J. Syst. Evol. Microbiol.">
        <title>Complete genome sequence of Corynebacterium casei LMG S-19264T (=DSM 44701T), isolated from a smear-ripened cheese.</title>
        <authorList>
            <consortium name="US DOE Joint Genome Institute (JGI-PGF)"/>
            <person name="Walter F."/>
            <person name="Albersmeier A."/>
            <person name="Kalinowski J."/>
            <person name="Ruckert C."/>
        </authorList>
    </citation>
    <scope>NUCLEOTIDE SEQUENCE</scope>
    <source>
        <strain evidence="22">KCTC 42651</strain>
    </source>
</reference>
<dbReference type="InterPro" id="IPR013520">
    <property type="entry name" value="Ribonucl_H"/>
</dbReference>
<dbReference type="CDD" id="cd06131">
    <property type="entry name" value="DNA_pol_III_epsilon_Ecoli_like"/>
    <property type="match status" value="1"/>
</dbReference>
<feature type="binding site" evidence="18">
    <location>
        <position position="9"/>
    </location>
    <ligand>
        <name>substrate</name>
    </ligand>
</feature>
<evidence type="ECO:0000256" key="18">
    <source>
        <dbReference type="PIRSR" id="PIRSR606309-2"/>
    </source>
</evidence>
<dbReference type="InterPro" id="IPR006309">
    <property type="entry name" value="DnaQ_proteo"/>
</dbReference>
<dbReference type="Proteomes" id="UP000630353">
    <property type="component" value="Unassembled WGS sequence"/>
</dbReference>
<evidence type="ECO:0000256" key="5">
    <source>
        <dbReference type="ARBA" id="ARBA00022695"/>
    </source>
</evidence>
<evidence type="ECO:0000313" key="23">
    <source>
        <dbReference type="Proteomes" id="UP000630353"/>
    </source>
</evidence>
<evidence type="ECO:0000256" key="11">
    <source>
        <dbReference type="ARBA" id="ARBA00022842"/>
    </source>
</evidence>
<dbReference type="NCBIfam" id="TIGR00573">
    <property type="entry name" value="dnaq"/>
    <property type="match status" value="1"/>
</dbReference>
<evidence type="ECO:0000256" key="13">
    <source>
        <dbReference type="ARBA" id="ARBA00023211"/>
    </source>
</evidence>
<dbReference type="GO" id="GO:0005829">
    <property type="term" value="C:cytosol"/>
    <property type="evidence" value="ECO:0007669"/>
    <property type="project" value="TreeGrafter"/>
</dbReference>
<evidence type="ECO:0000256" key="6">
    <source>
        <dbReference type="ARBA" id="ARBA00022705"/>
    </source>
</evidence>
<comment type="subunit">
    <text evidence="15 20">DNA polymerase III contains a core (composed of alpha, epsilon and theta chains) that associates with a tau subunit. This core dimerizes to form the POLIII' complex. PolIII' associates with the gamma complex (composed of gamma, delta, delta', psi and chi chains) and with the beta chain to form the complete DNA polymerase III complex.</text>
</comment>
<keyword evidence="10 20" id="KW-0269">Exonuclease</keyword>
<dbReference type="SMART" id="SM00479">
    <property type="entry name" value="EXOIII"/>
    <property type="match status" value="1"/>
</dbReference>
<comment type="cofactor">
    <cofactor evidence="1 20">
        <name>Mn(2+)</name>
        <dbReference type="ChEBI" id="CHEBI:29035"/>
    </cofactor>
</comment>
<name>A0A918XNN8_9PROT</name>
<comment type="cofactor">
    <cofactor evidence="19">
        <name>Mg(2+)</name>
        <dbReference type="ChEBI" id="CHEBI:18420"/>
    </cofactor>
    <cofactor evidence="19">
        <name>Mn(2+)</name>
        <dbReference type="ChEBI" id="CHEBI:29035"/>
    </cofactor>
    <text evidence="19">Binds 2 divalent metal cations. Magnesium or manganese.</text>
</comment>
<feature type="active site" description="Proton acceptor" evidence="17">
    <location>
        <position position="150"/>
    </location>
</feature>
<feature type="binding site" evidence="19">
    <location>
        <position position="7"/>
    </location>
    <ligand>
        <name>a divalent metal cation</name>
        <dbReference type="ChEBI" id="CHEBI:60240"/>
        <label>1</label>
        <note>catalytic</note>
    </ligand>
</feature>
<dbReference type="RefSeq" id="WP_189987028.1">
    <property type="nucleotide sequence ID" value="NZ_BMZS01000001.1"/>
</dbReference>
<accession>A0A918XNN8</accession>
<feature type="binding site" evidence="18">
    <location>
        <position position="57"/>
    </location>
    <ligand>
        <name>substrate</name>
    </ligand>
</feature>
<evidence type="ECO:0000256" key="7">
    <source>
        <dbReference type="ARBA" id="ARBA00022722"/>
    </source>
</evidence>
<keyword evidence="23" id="KW-1185">Reference proteome</keyword>
<evidence type="ECO:0000256" key="4">
    <source>
        <dbReference type="ARBA" id="ARBA00022679"/>
    </source>
</evidence>
<evidence type="ECO:0000256" key="9">
    <source>
        <dbReference type="ARBA" id="ARBA00022801"/>
    </source>
</evidence>
<evidence type="ECO:0000256" key="8">
    <source>
        <dbReference type="ARBA" id="ARBA00022723"/>
    </source>
</evidence>